<name>A0A644Y5H8_9ZZZZ</name>
<proteinExistence type="predicted"/>
<reference evidence="2" key="1">
    <citation type="submission" date="2019-08" db="EMBL/GenBank/DDBJ databases">
        <authorList>
            <person name="Kucharzyk K."/>
            <person name="Murdoch R.W."/>
            <person name="Higgins S."/>
            <person name="Loffler F."/>
        </authorList>
    </citation>
    <scope>NUCLEOTIDE SEQUENCE</scope>
</reference>
<sequence length="180" mass="19220">MGNTGILAMLQIGLTNILYSQIAISISIRGHKGTAALLADQKSGVPCCRTCVACSVPQVASVPRATSPWRSEPDTHPRAATAPPPARRGCLYTQKFPGGGSSAFPYSTRCAGHFLRWYGSLNSYFLVGNLNLGDSFRTSLGCLRLTIPNIEQRPLSGKMVQSCVCQVTSCLKGLQSSKIN</sequence>
<dbReference type="EMBL" id="VSSQ01003976">
    <property type="protein sequence ID" value="MPM23198.1"/>
    <property type="molecule type" value="Genomic_DNA"/>
</dbReference>
<accession>A0A644Y5H8</accession>
<protein>
    <submittedName>
        <fullName evidence="2">Uncharacterized protein</fullName>
    </submittedName>
</protein>
<evidence type="ECO:0000313" key="2">
    <source>
        <dbReference type="EMBL" id="MPM23198.1"/>
    </source>
</evidence>
<organism evidence="2">
    <name type="scientific">bioreactor metagenome</name>
    <dbReference type="NCBI Taxonomy" id="1076179"/>
    <lineage>
        <taxon>unclassified sequences</taxon>
        <taxon>metagenomes</taxon>
        <taxon>ecological metagenomes</taxon>
    </lineage>
</organism>
<evidence type="ECO:0000256" key="1">
    <source>
        <dbReference type="SAM" id="MobiDB-lite"/>
    </source>
</evidence>
<gene>
    <name evidence="2" type="ORF">SDC9_69662</name>
</gene>
<dbReference type="AlphaFoldDB" id="A0A644Y5H8"/>
<feature type="region of interest" description="Disordered" evidence="1">
    <location>
        <begin position="65"/>
        <end position="84"/>
    </location>
</feature>
<comment type="caution">
    <text evidence="2">The sequence shown here is derived from an EMBL/GenBank/DDBJ whole genome shotgun (WGS) entry which is preliminary data.</text>
</comment>